<evidence type="ECO:0000313" key="3">
    <source>
        <dbReference type="Proteomes" id="UP000095284"/>
    </source>
</evidence>
<dbReference type="EMBL" id="CAJFDI010000001">
    <property type="protein sequence ID" value="CAD5210497.1"/>
    <property type="molecule type" value="Genomic_DNA"/>
</dbReference>
<accession>A0A1I7SC41</accession>
<dbReference type="eggNOG" id="KOG1177">
    <property type="taxonomic scope" value="Eukaryota"/>
</dbReference>
<evidence type="ECO:0000313" key="2">
    <source>
        <dbReference type="EMBL" id="CAD5210497.1"/>
    </source>
</evidence>
<dbReference type="PANTHER" id="PTHR43201:SF12">
    <property type="entry name" value="AMP-DEPENDENT SYNTHETASE_LIGASE DOMAIN-CONTAINING PROTEIN"/>
    <property type="match status" value="1"/>
</dbReference>
<dbReference type="Pfam" id="PF00501">
    <property type="entry name" value="AMP-binding"/>
    <property type="match status" value="1"/>
</dbReference>
<dbReference type="SUPFAM" id="SSF56801">
    <property type="entry name" value="Acetyl-CoA synthetase-like"/>
    <property type="match status" value="1"/>
</dbReference>
<protein>
    <submittedName>
        <fullName evidence="2">(pine wood nematode) hypothetical protein</fullName>
    </submittedName>
    <submittedName>
        <fullName evidence="5">AMP-binding domain-containing protein</fullName>
    </submittedName>
</protein>
<keyword evidence="4" id="KW-1185">Reference proteome</keyword>
<sequence length="565" mass="62869">MPLQIREESVFCLDFTHQRQSDSGPYEITIPELVNKKGTNNQTAFVFDSERMSFSFEMIKMETDYLATGFAATGLKNMDRILICGHNHSQVLLSALAASRAGLVFSLVGANAVAKPEQLEHLLKAGDFRAVVLFSSPNGGGSDAMYDLIESLCPEIKKCARSKLKSARLPKLTHVILGDEDHKHAGTWTLSEIYGKCTPPRMEKLPNYLQWNSHRLACIQFTLGSTGPPKAAGLSHYQLINGCRIASNIIGIRKGSIMACALPLYRIPVFGLVAFTPFMFESRTIISEPSPVPRQLITSCLMHRCTHLVSNSIAIRLLLKMAMAQKVTVPSVETVILLGDRVGRELLANLEKIMKNAKRIAVGMLLTEVGTAPVISDNTTNLIKSIGKALQGYEVDIKPIPKLKNTNGHTIGELRVKALANTKFIGYGPDFNSNLEWIDTGDIASISKEGNVEILANKSDLIYDRLDHLVEHWKMEKLMAEEYDEIKGVQVVQVCPGAPIVAIIVPKRLDDIPRFFMSELISLCNNNKLYPPDKFAVVDDFPRVNTRIQKFKLREMLKNNMLRTY</sequence>
<dbReference type="SMR" id="A0A1I7SC41"/>
<dbReference type="OrthoDB" id="10253115at2759"/>
<dbReference type="WBParaSite" id="BXY_1059200.1">
    <property type="protein sequence ID" value="BXY_1059200.1"/>
    <property type="gene ID" value="BXY_1059200"/>
</dbReference>
<dbReference type="PANTHER" id="PTHR43201">
    <property type="entry name" value="ACYL-COA SYNTHETASE"/>
    <property type="match status" value="1"/>
</dbReference>
<dbReference type="Gene3D" id="3.40.50.12780">
    <property type="entry name" value="N-terminal domain of ligase-like"/>
    <property type="match status" value="1"/>
</dbReference>
<feature type="domain" description="AMP-dependent synthetase/ligase" evidence="1">
    <location>
        <begin position="38"/>
        <end position="417"/>
    </location>
</feature>
<reference evidence="2" key="2">
    <citation type="submission" date="2020-09" db="EMBL/GenBank/DDBJ databases">
        <authorList>
            <person name="Kikuchi T."/>
        </authorList>
    </citation>
    <scope>NUCLEOTIDE SEQUENCE</scope>
    <source>
        <strain evidence="2">Ka4C1</strain>
    </source>
</reference>
<dbReference type="EMBL" id="CAJFCV020000001">
    <property type="protein sequence ID" value="CAG9086497.1"/>
    <property type="molecule type" value="Genomic_DNA"/>
</dbReference>
<evidence type="ECO:0000259" key="1">
    <source>
        <dbReference type="Pfam" id="PF00501"/>
    </source>
</evidence>
<dbReference type="Proteomes" id="UP000659654">
    <property type="component" value="Unassembled WGS sequence"/>
</dbReference>
<dbReference type="Proteomes" id="UP000095284">
    <property type="component" value="Unplaced"/>
</dbReference>
<evidence type="ECO:0000313" key="4">
    <source>
        <dbReference type="Proteomes" id="UP000659654"/>
    </source>
</evidence>
<dbReference type="GO" id="GO:0031956">
    <property type="term" value="F:medium-chain fatty acid-CoA ligase activity"/>
    <property type="evidence" value="ECO:0007669"/>
    <property type="project" value="TreeGrafter"/>
</dbReference>
<dbReference type="GO" id="GO:0006631">
    <property type="term" value="P:fatty acid metabolic process"/>
    <property type="evidence" value="ECO:0007669"/>
    <property type="project" value="TreeGrafter"/>
</dbReference>
<organism evidence="3 5">
    <name type="scientific">Bursaphelenchus xylophilus</name>
    <name type="common">Pinewood nematode worm</name>
    <name type="synonym">Aphelenchoides xylophilus</name>
    <dbReference type="NCBI Taxonomy" id="6326"/>
    <lineage>
        <taxon>Eukaryota</taxon>
        <taxon>Metazoa</taxon>
        <taxon>Ecdysozoa</taxon>
        <taxon>Nematoda</taxon>
        <taxon>Chromadorea</taxon>
        <taxon>Rhabditida</taxon>
        <taxon>Tylenchina</taxon>
        <taxon>Tylenchomorpha</taxon>
        <taxon>Aphelenchoidea</taxon>
        <taxon>Aphelenchoididae</taxon>
        <taxon>Bursaphelenchus</taxon>
    </lineage>
</organism>
<dbReference type="AlphaFoldDB" id="A0A1I7SC41"/>
<name>A0A1I7SC41_BURXY</name>
<dbReference type="InterPro" id="IPR000873">
    <property type="entry name" value="AMP-dep_synth/lig_dom"/>
</dbReference>
<proteinExistence type="predicted"/>
<dbReference type="InterPro" id="IPR042099">
    <property type="entry name" value="ANL_N_sf"/>
</dbReference>
<dbReference type="Proteomes" id="UP000582659">
    <property type="component" value="Unassembled WGS sequence"/>
</dbReference>
<reference evidence="5" key="1">
    <citation type="submission" date="2016-11" db="UniProtKB">
        <authorList>
            <consortium name="WormBaseParasite"/>
        </authorList>
    </citation>
    <scope>IDENTIFICATION</scope>
</reference>
<gene>
    <name evidence="2" type="ORF">BXYJ_LOCUS1958</name>
</gene>
<evidence type="ECO:0000313" key="5">
    <source>
        <dbReference type="WBParaSite" id="BXY_1059200.1"/>
    </source>
</evidence>